<dbReference type="GO" id="GO:0050708">
    <property type="term" value="P:regulation of protein secretion"/>
    <property type="evidence" value="ECO:0007669"/>
    <property type="project" value="TreeGrafter"/>
</dbReference>
<keyword evidence="11" id="KW-1185">Reference proteome</keyword>
<evidence type="ECO:0000256" key="5">
    <source>
        <dbReference type="ARBA" id="ARBA00022989"/>
    </source>
</evidence>
<evidence type="ECO:0000256" key="4">
    <source>
        <dbReference type="ARBA" id="ARBA00022824"/>
    </source>
</evidence>
<evidence type="ECO:0000256" key="7">
    <source>
        <dbReference type="SAM" id="MobiDB-lite"/>
    </source>
</evidence>
<comment type="similarity">
    <text evidence="2">Belongs to the peptidase S54 family.</text>
</comment>
<evidence type="ECO:0000256" key="2">
    <source>
        <dbReference type="ARBA" id="ARBA00009045"/>
    </source>
</evidence>
<keyword evidence="5 8" id="KW-1133">Transmembrane helix</keyword>
<feature type="region of interest" description="Disordered" evidence="7">
    <location>
        <begin position="143"/>
        <end position="169"/>
    </location>
</feature>
<dbReference type="Pfam" id="PF01694">
    <property type="entry name" value="Rhomboid"/>
    <property type="match status" value="1"/>
</dbReference>
<comment type="caution">
    <text evidence="10">The sequence shown here is derived from an EMBL/GenBank/DDBJ whole genome shotgun (WGS) entry which is preliminary data.</text>
</comment>
<dbReference type="FunFam" id="1.20.1540.10:FF:000025">
    <property type="entry name" value="Putative rhomboid family"/>
    <property type="match status" value="1"/>
</dbReference>
<evidence type="ECO:0000256" key="8">
    <source>
        <dbReference type="SAM" id="Phobius"/>
    </source>
</evidence>
<dbReference type="EMBL" id="CAXKWB010016176">
    <property type="protein sequence ID" value="CAL4115669.1"/>
    <property type="molecule type" value="Genomic_DNA"/>
</dbReference>
<dbReference type="GO" id="GO:0005789">
    <property type="term" value="C:endoplasmic reticulum membrane"/>
    <property type="evidence" value="ECO:0007669"/>
    <property type="project" value="UniProtKB-SubCell"/>
</dbReference>
<dbReference type="PANTHER" id="PTHR45965:SF3">
    <property type="entry name" value="INACTIVE RHOMBOID PROTEIN 1"/>
    <property type="match status" value="1"/>
</dbReference>
<feature type="transmembrane region" description="Helical" evidence="8">
    <location>
        <begin position="584"/>
        <end position="601"/>
    </location>
</feature>
<evidence type="ECO:0000256" key="1">
    <source>
        <dbReference type="ARBA" id="ARBA00004477"/>
    </source>
</evidence>
<organism evidence="10 11">
    <name type="scientific">Meganyctiphanes norvegica</name>
    <name type="common">Northern krill</name>
    <name type="synonym">Thysanopoda norvegica</name>
    <dbReference type="NCBI Taxonomy" id="48144"/>
    <lineage>
        <taxon>Eukaryota</taxon>
        <taxon>Metazoa</taxon>
        <taxon>Ecdysozoa</taxon>
        <taxon>Arthropoda</taxon>
        <taxon>Crustacea</taxon>
        <taxon>Multicrustacea</taxon>
        <taxon>Malacostraca</taxon>
        <taxon>Eumalacostraca</taxon>
        <taxon>Eucarida</taxon>
        <taxon>Euphausiacea</taxon>
        <taxon>Euphausiidae</taxon>
        <taxon>Meganyctiphanes</taxon>
    </lineage>
</organism>
<feature type="compositionally biased region" description="Basic and acidic residues" evidence="7">
    <location>
        <begin position="146"/>
        <end position="169"/>
    </location>
</feature>
<dbReference type="InterPro" id="IPR035952">
    <property type="entry name" value="Rhomboid-like_sf"/>
</dbReference>
<comment type="subcellular location">
    <subcellularLocation>
        <location evidence="1">Endoplasmic reticulum membrane</location>
        <topology evidence="1">Multi-pass membrane protein</topology>
    </subcellularLocation>
</comment>
<accession>A0AAV2R950</accession>
<evidence type="ECO:0000256" key="6">
    <source>
        <dbReference type="ARBA" id="ARBA00023136"/>
    </source>
</evidence>
<feature type="transmembrane region" description="Helical" evidence="8">
    <location>
        <begin position="534"/>
        <end position="552"/>
    </location>
</feature>
<evidence type="ECO:0000259" key="9">
    <source>
        <dbReference type="Pfam" id="PF01694"/>
    </source>
</evidence>
<proteinExistence type="inferred from homology"/>
<feature type="transmembrane region" description="Helical" evidence="8">
    <location>
        <begin position="613"/>
        <end position="635"/>
    </location>
</feature>
<dbReference type="GO" id="GO:0004252">
    <property type="term" value="F:serine-type endopeptidase activity"/>
    <property type="evidence" value="ECO:0007669"/>
    <property type="project" value="InterPro"/>
</dbReference>
<feature type="transmembrane region" description="Helical" evidence="8">
    <location>
        <begin position="559"/>
        <end position="578"/>
    </location>
</feature>
<keyword evidence="3 8" id="KW-0812">Transmembrane</keyword>
<evidence type="ECO:0000256" key="3">
    <source>
        <dbReference type="ARBA" id="ARBA00022692"/>
    </source>
</evidence>
<feature type="transmembrane region" description="Helical" evidence="8">
    <location>
        <begin position="467"/>
        <end position="491"/>
    </location>
</feature>
<protein>
    <recommendedName>
        <fullName evidence="9">Peptidase S54 rhomboid domain-containing protein</fullName>
    </recommendedName>
</protein>
<keyword evidence="6 8" id="KW-0472">Membrane</keyword>
<keyword evidence="4" id="KW-0256">Endoplasmic reticulum</keyword>
<name>A0AAV2R950_MEGNR</name>
<dbReference type="GO" id="GO:0042058">
    <property type="term" value="P:regulation of epidermal growth factor receptor signaling pathway"/>
    <property type="evidence" value="ECO:0007669"/>
    <property type="project" value="TreeGrafter"/>
</dbReference>
<dbReference type="SUPFAM" id="SSF144091">
    <property type="entry name" value="Rhomboid-like"/>
    <property type="match status" value="1"/>
</dbReference>
<evidence type="ECO:0000313" key="11">
    <source>
        <dbReference type="Proteomes" id="UP001497623"/>
    </source>
</evidence>
<evidence type="ECO:0000313" key="10">
    <source>
        <dbReference type="EMBL" id="CAL4115669.1"/>
    </source>
</evidence>
<dbReference type="AlphaFoldDB" id="A0AAV2R950"/>
<feature type="domain" description="Peptidase S54 rhomboid" evidence="9">
    <location>
        <begin position="462"/>
        <end position="599"/>
    </location>
</feature>
<dbReference type="Gene3D" id="1.20.1540.10">
    <property type="entry name" value="Rhomboid-like"/>
    <property type="match status" value="1"/>
</dbReference>
<dbReference type="InterPro" id="IPR051512">
    <property type="entry name" value="Inactive_Rhomboid"/>
</dbReference>
<dbReference type="InterPro" id="IPR022764">
    <property type="entry name" value="Peptidase_S54_rhomboid_dom"/>
</dbReference>
<dbReference type="Proteomes" id="UP001497623">
    <property type="component" value="Unassembled WGS sequence"/>
</dbReference>
<sequence>MSQWDVVKESFVKELNEFFGLEEDDSENVQLWEDRRLRNFNRNNVQRRDKVVPHVEGYVGVPQGIPDTVDADASQRPIPPKESIPKMTFKYVAGMLVNRKSQAAKQSGPSDDRFSLQSLTKQHEGQAPAFGAVAEAAISAEMGNATEDHDRVKQRDTIDDGSKENEKSKCSGITNWMCKKNIREFGKGRFTGREMKEDKKKEVWSDLDNFDDYRPYFTWWVTTVQVFILLFSIISYGCAPLDYKIHQQSGQVLMLSLSIQEVDFWEPSNIWIGPRAADLIHLGAKFAPCMRQDEKIFNNIKDQRQEEGDTGCCIRNDNSGCVQASRRECSTRLSVWKKWSESMKGPDGRLSGSVCGQDPQYCTDPASVPPHEWPDDITRWPICHKSVGAVKKISGNEYEHMTCEVIGHPCCIGIHGECRIATREYCDFVRGYFHEEAHLCSQVSCLNEVCGMIPFYNQDVPNQFYRLWMSLFIHAGVFQLVITVGLQLYFMRDLEKMAGPLRIGIIYIVSGIGGNLASSIFVPYRAEVGPSGSHFGLLACLFVEVINSWQLYVHPWKELLKLICFTLLLFLIGFLPWVDNYAHIFGFIFGFLLSYALLPYVTFGKRYERRKKILLICLCLAGVVAMLAVLIILFYEMPIYDCKICEYLNCIPWPFTEDMCAEQNINFNKIIDVL</sequence>
<feature type="transmembrane region" description="Helical" evidence="8">
    <location>
        <begin position="503"/>
        <end position="522"/>
    </location>
</feature>
<dbReference type="PANTHER" id="PTHR45965">
    <property type="entry name" value="INACTIVE RHOMBOID PROTEIN"/>
    <property type="match status" value="1"/>
</dbReference>
<gene>
    <name evidence="10" type="ORF">MNOR_LOCUS20713</name>
</gene>
<reference evidence="10 11" key="1">
    <citation type="submission" date="2024-05" db="EMBL/GenBank/DDBJ databases">
        <authorList>
            <person name="Wallberg A."/>
        </authorList>
    </citation>
    <scope>NUCLEOTIDE SEQUENCE [LARGE SCALE GENOMIC DNA]</scope>
</reference>